<dbReference type="AlphaFoldDB" id="A0A094LNK1"/>
<protein>
    <recommendedName>
        <fullName evidence="1">ChrR-like cupin domain-containing protein</fullName>
    </recommendedName>
</protein>
<dbReference type="InterPro" id="IPR014710">
    <property type="entry name" value="RmlC-like_jellyroll"/>
</dbReference>
<dbReference type="InterPro" id="IPR041916">
    <property type="entry name" value="Anti_sigma_zinc_sf"/>
</dbReference>
<dbReference type="eggNOG" id="COG3806">
    <property type="taxonomic scope" value="Bacteria"/>
</dbReference>
<evidence type="ECO:0000313" key="3">
    <source>
        <dbReference type="Proteomes" id="UP000029264"/>
    </source>
</evidence>
<dbReference type="Pfam" id="PF12973">
    <property type="entry name" value="Cupin_7"/>
    <property type="match status" value="1"/>
</dbReference>
<proteinExistence type="predicted"/>
<dbReference type="SUPFAM" id="SSF51182">
    <property type="entry name" value="RmlC-like cupins"/>
    <property type="match status" value="1"/>
</dbReference>
<dbReference type="NCBIfam" id="TIGR02451">
    <property type="entry name" value="anti_sig_ChrR"/>
    <property type="match status" value="1"/>
</dbReference>
<gene>
    <name evidence="2" type="ORF">HR45_14715</name>
</gene>
<sequence length="221" mass="23806">MISHHPRPQLLEQHAAGTLPAGLAVAVATHCQMCAECRALLQQAEAACASQHLSEFSTTGHNASEADAPNFEDICAQITSLPATASEPMRPHFICVKGQSYPLPIALQQLDCAAWTSVGNISRMRYDLEDTAGRASLLHIAAGGSVPQHTHKGRELTLLLDGSFTDESGKYVKGDFIERDGSNEHSPYSEHGCLCFTLVDAPLHFTKGLGKLLNPFGQLLY</sequence>
<dbReference type="InterPro" id="IPR025979">
    <property type="entry name" value="ChrR-like_cupin_dom"/>
</dbReference>
<dbReference type="CDD" id="cd20301">
    <property type="entry name" value="cupin_ChrR"/>
    <property type="match status" value="1"/>
</dbReference>
<evidence type="ECO:0000313" key="2">
    <source>
        <dbReference type="EMBL" id="KFZ36708.1"/>
    </source>
</evidence>
<keyword evidence="3" id="KW-1185">Reference proteome</keyword>
<dbReference type="OrthoDB" id="2988517at2"/>
<dbReference type="InterPro" id="IPR012807">
    <property type="entry name" value="Anti-sigma_ChrR"/>
</dbReference>
<evidence type="ECO:0000259" key="1">
    <source>
        <dbReference type="Pfam" id="PF12973"/>
    </source>
</evidence>
<reference evidence="2 3" key="1">
    <citation type="submission" date="2014-06" db="EMBL/GenBank/DDBJ databases">
        <title>Shewanella sp. YQH10.</title>
        <authorList>
            <person name="Liu Y."/>
            <person name="Zeng R."/>
        </authorList>
    </citation>
    <scope>NUCLEOTIDE SEQUENCE [LARGE SCALE GENOMIC DNA]</scope>
    <source>
        <strain evidence="2 3">YQH10</strain>
    </source>
</reference>
<dbReference type="InterPro" id="IPR011051">
    <property type="entry name" value="RmlC_Cupin_sf"/>
</dbReference>
<dbReference type="STRING" id="1515746.HR45_14715"/>
<accession>A0A094LNK1</accession>
<dbReference type="Proteomes" id="UP000029264">
    <property type="component" value="Unassembled WGS sequence"/>
</dbReference>
<organism evidence="2 3">
    <name type="scientific">Shewanella mangrovi</name>
    <dbReference type="NCBI Taxonomy" id="1515746"/>
    <lineage>
        <taxon>Bacteria</taxon>
        <taxon>Pseudomonadati</taxon>
        <taxon>Pseudomonadota</taxon>
        <taxon>Gammaproteobacteria</taxon>
        <taxon>Alteromonadales</taxon>
        <taxon>Shewanellaceae</taxon>
        <taxon>Shewanella</taxon>
    </lineage>
</organism>
<name>A0A094LNK1_9GAMM</name>
<dbReference type="Gene3D" id="2.60.120.10">
    <property type="entry name" value="Jelly Rolls"/>
    <property type="match status" value="1"/>
</dbReference>
<comment type="caution">
    <text evidence="2">The sequence shown here is derived from an EMBL/GenBank/DDBJ whole genome shotgun (WGS) entry which is preliminary data.</text>
</comment>
<dbReference type="Gene3D" id="1.10.10.1320">
    <property type="entry name" value="Anti-sigma factor, zinc-finger domain"/>
    <property type="match status" value="1"/>
</dbReference>
<feature type="domain" description="ChrR-like cupin" evidence="1">
    <location>
        <begin position="128"/>
        <end position="197"/>
    </location>
</feature>
<dbReference type="EMBL" id="JPEO01000014">
    <property type="protein sequence ID" value="KFZ36708.1"/>
    <property type="molecule type" value="Genomic_DNA"/>
</dbReference>